<name>A0A9N9BLI3_9GLOM</name>
<comment type="caution">
    <text evidence="1">The sequence shown here is derived from an EMBL/GenBank/DDBJ whole genome shotgun (WGS) entry which is preliminary data.</text>
</comment>
<proteinExistence type="predicted"/>
<accession>A0A9N9BLI3</accession>
<keyword evidence="2" id="KW-1185">Reference proteome</keyword>
<sequence>MCNGSKRDDFLVTDELATPRDSKQVDLILPDDDAFLQEGVTR</sequence>
<evidence type="ECO:0000313" key="1">
    <source>
        <dbReference type="EMBL" id="CAG8572191.1"/>
    </source>
</evidence>
<evidence type="ECO:0000313" key="2">
    <source>
        <dbReference type="Proteomes" id="UP000789572"/>
    </source>
</evidence>
<gene>
    <name evidence="1" type="ORF">POCULU_LOCUS6053</name>
</gene>
<organism evidence="1 2">
    <name type="scientific">Paraglomus occultum</name>
    <dbReference type="NCBI Taxonomy" id="144539"/>
    <lineage>
        <taxon>Eukaryota</taxon>
        <taxon>Fungi</taxon>
        <taxon>Fungi incertae sedis</taxon>
        <taxon>Mucoromycota</taxon>
        <taxon>Glomeromycotina</taxon>
        <taxon>Glomeromycetes</taxon>
        <taxon>Paraglomerales</taxon>
        <taxon>Paraglomeraceae</taxon>
        <taxon>Paraglomus</taxon>
    </lineage>
</organism>
<dbReference type="AlphaFoldDB" id="A0A9N9BLI3"/>
<dbReference type="Proteomes" id="UP000789572">
    <property type="component" value="Unassembled WGS sequence"/>
</dbReference>
<protein>
    <submittedName>
        <fullName evidence="1">10209_t:CDS:1</fullName>
    </submittedName>
</protein>
<reference evidence="1" key="1">
    <citation type="submission" date="2021-06" db="EMBL/GenBank/DDBJ databases">
        <authorList>
            <person name="Kallberg Y."/>
            <person name="Tangrot J."/>
            <person name="Rosling A."/>
        </authorList>
    </citation>
    <scope>NUCLEOTIDE SEQUENCE</scope>
    <source>
        <strain evidence="1">IA702</strain>
    </source>
</reference>
<dbReference type="EMBL" id="CAJVPJ010001038">
    <property type="protein sequence ID" value="CAG8572191.1"/>
    <property type="molecule type" value="Genomic_DNA"/>
</dbReference>